<evidence type="ECO:0000313" key="2">
    <source>
        <dbReference type="WBParaSite" id="jg11006"/>
    </source>
</evidence>
<proteinExistence type="predicted"/>
<dbReference type="AlphaFoldDB" id="A0A915CQ39"/>
<organism evidence="1 2">
    <name type="scientific">Ditylenchus dipsaci</name>
    <dbReference type="NCBI Taxonomy" id="166011"/>
    <lineage>
        <taxon>Eukaryota</taxon>
        <taxon>Metazoa</taxon>
        <taxon>Ecdysozoa</taxon>
        <taxon>Nematoda</taxon>
        <taxon>Chromadorea</taxon>
        <taxon>Rhabditida</taxon>
        <taxon>Tylenchina</taxon>
        <taxon>Tylenchomorpha</taxon>
        <taxon>Sphaerularioidea</taxon>
        <taxon>Anguinidae</taxon>
        <taxon>Anguininae</taxon>
        <taxon>Ditylenchus</taxon>
    </lineage>
</organism>
<protein>
    <submittedName>
        <fullName evidence="2">Uncharacterized protein</fullName>
    </submittedName>
</protein>
<evidence type="ECO:0000313" key="1">
    <source>
        <dbReference type="Proteomes" id="UP000887574"/>
    </source>
</evidence>
<dbReference type="Proteomes" id="UP000887574">
    <property type="component" value="Unplaced"/>
</dbReference>
<name>A0A915CQ39_9BILA</name>
<sequence>MPTLQFPNRKNIRLSPQDEFLVEPVDPASTTTDILLKTVELECRNNECTCPAGFKGEPSVDSKGDLLICKNSQDCGKGSMCEPADKIAAREPIDVPRYVETGELCGRQEVRNSHPAFTAQVHNSARQPRHQQEQECAKETDICIIPKHTKEKICCTEEDI</sequence>
<dbReference type="WBParaSite" id="jg11006">
    <property type="protein sequence ID" value="jg11006"/>
    <property type="gene ID" value="jg11006"/>
</dbReference>
<keyword evidence="1" id="KW-1185">Reference proteome</keyword>
<accession>A0A915CQ39</accession>
<reference evidence="2" key="1">
    <citation type="submission" date="2022-11" db="UniProtKB">
        <authorList>
            <consortium name="WormBaseParasite"/>
        </authorList>
    </citation>
    <scope>IDENTIFICATION</scope>
</reference>